<reference evidence="3" key="1">
    <citation type="journal article" date="2009" name="PLoS Genet.">
        <title>Sequencing, mapping, and analysis of 27,455 maize full-length cDNAs.</title>
        <authorList>
            <person name="Soderlund C."/>
            <person name="Descour A."/>
            <person name="Kudrna D."/>
            <person name="Bomhoff M."/>
            <person name="Boyd L."/>
            <person name="Currie J."/>
            <person name="Angelova A."/>
            <person name="Collura K."/>
            <person name="Wissotski M."/>
            <person name="Ashley E."/>
            <person name="Morrow D."/>
            <person name="Fernandes J."/>
            <person name="Walbot V."/>
            <person name="Yu Y."/>
        </authorList>
    </citation>
    <scope>NUCLEOTIDE SEQUENCE</scope>
    <source>
        <strain evidence="3">B73</strain>
    </source>
</reference>
<protein>
    <submittedName>
        <fullName evidence="3">Uncharacterized protein</fullName>
    </submittedName>
</protein>
<name>C0P877_MAIZE</name>
<organism evidence="3">
    <name type="scientific">Zea mays</name>
    <name type="common">Maize</name>
    <dbReference type="NCBI Taxonomy" id="4577"/>
    <lineage>
        <taxon>Eukaryota</taxon>
        <taxon>Viridiplantae</taxon>
        <taxon>Streptophyta</taxon>
        <taxon>Embryophyta</taxon>
        <taxon>Tracheophyta</taxon>
        <taxon>Spermatophyta</taxon>
        <taxon>Magnoliopsida</taxon>
        <taxon>Liliopsida</taxon>
        <taxon>Poales</taxon>
        <taxon>Poaceae</taxon>
        <taxon>PACMAD clade</taxon>
        <taxon>Panicoideae</taxon>
        <taxon>Andropogonodae</taxon>
        <taxon>Andropogoneae</taxon>
        <taxon>Tripsacinae</taxon>
        <taxon>Zea</taxon>
    </lineage>
</organism>
<keyword evidence="2" id="KW-1133">Transmembrane helix</keyword>
<dbReference type="AlphaFoldDB" id="C0P877"/>
<feature type="compositionally biased region" description="Low complexity" evidence="1">
    <location>
        <begin position="183"/>
        <end position="192"/>
    </location>
</feature>
<accession>C0P877</accession>
<evidence type="ECO:0000313" key="3">
    <source>
        <dbReference type="EMBL" id="ACN29193.1"/>
    </source>
</evidence>
<sequence>MLELEHVRARRLARRAQHHRRRRRLRLAVPPYGLLLVLVRAVARRGQLRLRLRLGGLLVPAAVVVRRRGRPRRGEEGAGGVRCRVDERGQVVGVVEHQVVEEGQRVAALHAHGHGVRRRRHLLLPSLARQVFVDHLTHSPFVLHATQTQHCTLKTTSMAPSIHPSIHPSRVTSPWPRGGGCAAGCPRGGTRA</sequence>
<proteinExistence type="evidence at transcript level"/>
<evidence type="ECO:0000256" key="1">
    <source>
        <dbReference type="SAM" id="MobiDB-lite"/>
    </source>
</evidence>
<keyword evidence="2" id="KW-0812">Transmembrane</keyword>
<feature type="region of interest" description="Disordered" evidence="1">
    <location>
        <begin position="159"/>
        <end position="192"/>
    </location>
</feature>
<keyword evidence="2" id="KW-0472">Membrane</keyword>
<dbReference type="EMBL" id="BT064496">
    <property type="protein sequence ID" value="ACN29193.1"/>
    <property type="molecule type" value="mRNA"/>
</dbReference>
<reference evidence="3" key="2">
    <citation type="submission" date="2012-06" db="EMBL/GenBank/DDBJ databases">
        <authorList>
            <person name="Yu Y."/>
            <person name="Currie J."/>
            <person name="Lomeli R."/>
            <person name="Angelova A."/>
            <person name="Collura K."/>
            <person name="Wissotski M."/>
            <person name="Campos D."/>
            <person name="Kudrna D."/>
            <person name="Golser W."/>
            <person name="Ashely E."/>
            <person name="Descour A."/>
            <person name="Fernandes J."/>
            <person name="Soderlund C."/>
            <person name="Walbot V."/>
        </authorList>
    </citation>
    <scope>NUCLEOTIDE SEQUENCE</scope>
    <source>
        <strain evidence="3">B73</strain>
    </source>
</reference>
<evidence type="ECO:0000256" key="2">
    <source>
        <dbReference type="SAM" id="Phobius"/>
    </source>
</evidence>
<feature type="transmembrane region" description="Helical" evidence="2">
    <location>
        <begin position="25"/>
        <end position="42"/>
    </location>
</feature>